<dbReference type="Gene3D" id="3.40.50.720">
    <property type="entry name" value="NAD(P)-binding Rossmann-like Domain"/>
    <property type="match status" value="1"/>
</dbReference>
<evidence type="ECO:0000256" key="2">
    <source>
        <dbReference type="ARBA" id="ARBA00023002"/>
    </source>
</evidence>
<comment type="caution">
    <text evidence="3">The sequence shown here is derived from an EMBL/GenBank/DDBJ whole genome shotgun (WGS) entry which is preliminary data.</text>
</comment>
<name>A0A0C1C4I0_9BACT</name>
<dbReference type="AlphaFoldDB" id="A0A0C1C4I0"/>
<dbReference type="Pfam" id="PF13561">
    <property type="entry name" value="adh_short_C2"/>
    <property type="match status" value="1"/>
</dbReference>
<dbReference type="PRINTS" id="PR00080">
    <property type="entry name" value="SDRFAMILY"/>
</dbReference>
<dbReference type="PANTHER" id="PTHR24321:SF15">
    <property type="entry name" value="OXIDOREDUCTASE UCPA"/>
    <property type="match status" value="1"/>
</dbReference>
<dbReference type="SUPFAM" id="SSF51735">
    <property type="entry name" value="NAD(P)-binding Rossmann-fold domains"/>
    <property type="match status" value="1"/>
</dbReference>
<evidence type="ECO:0000256" key="1">
    <source>
        <dbReference type="ARBA" id="ARBA00006484"/>
    </source>
</evidence>
<dbReference type="EMBL" id="JSAM01000023">
    <property type="protein sequence ID" value="KIA78391.1"/>
    <property type="molecule type" value="Genomic_DNA"/>
</dbReference>
<evidence type="ECO:0000313" key="3">
    <source>
        <dbReference type="EMBL" id="KIA78391.1"/>
    </source>
</evidence>
<dbReference type="PATRIC" id="fig|83552.4.peg.420"/>
<organism evidence="3 4">
    <name type="scientific">Parachlamydia acanthamoebae</name>
    <dbReference type="NCBI Taxonomy" id="83552"/>
    <lineage>
        <taxon>Bacteria</taxon>
        <taxon>Pseudomonadati</taxon>
        <taxon>Chlamydiota</taxon>
        <taxon>Chlamydiia</taxon>
        <taxon>Parachlamydiales</taxon>
        <taxon>Parachlamydiaceae</taxon>
        <taxon>Parachlamydia</taxon>
    </lineage>
</organism>
<dbReference type="Proteomes" id="UP000031307">
    <property type="component" value="Unassembled WGS sequence"/>
</dbReference>
<comment type="similarity">
    <text evidence="1">Belongs to the short-chain dehydrogenases/reductases (SDR) family.</text>
</comment>
<dbReference type="EC" id="1.1.1.51" evidence="3"/>
<dbReference type="NCBIfam" id="NF005559">
    <property type="entry name" value="PRK07231.1"/>
    <property type="match status" value="1"/>
</dbReference>
<dbReference type="InterPro" id="IPR002347">
    <property type="entry name" value="SDR_fam"/>
</dbReference>
<protein>
    <submittedName>
        <fullName evidence="3">3-beta-hydroxysteroid dehydrogenase</fullName>
        <ecNumber evidence="3">1.1.1.51</ecNumber>
    </submittedName>
</protein>
<gene>
    <name evidence="3" type="ORF">DB43_EC00190</name>
</gene>
<evidence type="ECO:0000313" key="4">
    <source>
        <dbReference type="Proteomes" id="UP000031307"/>
    </source>
</evidence>
<proteinExistence type="inferred from homology"/>
<keyword evidence="2 3" id="KW-0560">Oxidoreductase</keyword>
<reference evidence="3 4" key="1">
    <citation type="journal article" date="2014" name="Mol. Biol. Evol.">
        <title>Massive expansion of Ubiquitination-related gene families within the Chlamydiae.</title>
        <authorList>
            <person name="Domman D."/>
            <person name="Collingro A."/>
            <person name="Lagkouvardos I."/>
            <person name="Gehre L."/>
            <person name="Weinmaier T."/>
            <person name="Rattei T."/>
            <person name="Subtil A."/>
            <person name="Horn M."/>
        </authorList>
    </citation>
    <scope>NUCLEOTIDE SEQUENCE [LARGE SCALE GENOMIC DNA]</scope>
    <source>
        <strain evidence="3 4">OEW1</strain>
    </source>
</reference>
<dbReference type="FunFam" id="3.40.50.720:FF:000084">
    <property type="entry name" value="Short-chain dehydrogenase reductase"/>
    <property type="match status" value="1"/>
</dbReference>
<dbReference type="GO" id="GO:0016491">
    <property type="term" value="F:oxidoreductase activity"/>
    <property type="evidence" value="ECO:0007669"/>
    <property type="project" value="UniProtKB-KW"/>
</dbReference>
<dbReference type="PANTHER" id="PTHR24321">
    <property type="entry name" value="DEHYDROGENASES, SHORT CHAIN"/>
    <property type="match status" value="1"/>
</dbReference>
<dbReference type="PRINTS" id="PR00081">
    <property type="entry name" value="GDHRDH"/>
</dbReference>
<accession>A0A0C1C4I0</accession>
<sequence length="276" mass="29642">MMQERRLEGKVALITGAAQGIGKETALTFAREGALVIVSDICDTEGQSVAKQIGGKSIYLHLDVTDESNWERVIEAVVKQFGKLDVLVNNAGITGFQEGFGPQDPENTSLKNWREIHAINLDGVFLGCKYAIKAMNGSPAGSIINISSRSGLVGIPGAAAYASSKAAVRNHTKTVALYCCQQGYHIRCNSIHPAAILTPIWEPMLGTGLEREKRMAEIVKDIPMHKMGTSQDVANAILFLASDESNYITGIELTIDGGILAGSSATPKRYHAENEI</sequence>
<dbReference type="InterPro" id="IPR036291">
    <property type="entry name" value="NAD(P)-bd_dom_sf"/>
</dbReference>